<gene>
    <name evidence="2" type="ORF">NDU88_000872</name>
</gene>
<evidence type="ECO:0000256" key="1">
    <source>
        <dbReference type="SAM" id="MobiDB-lite"/>
    </source>
</evidence>
<accession>A0AAV7U595</accession>
<dbReference type="AlphaFoldDB" id="A0AAV7U595"/>
<reference evidence="2" key="1">
    <citation type="journal article" date="2022" name="bioRxiv">
        <title>Sequencing and chromosome-scale assembly of the giantPleurodeles waltlgenome.</title>
        <authorList>
            <person name="Brown T."/>
            <person name="Elewa A."/>
            <person name="Iarovenko S."/>
            <person name="Subramanian E."/>
            <person name="Araus A.J."/>
            <person name="Petzold A."/>
            <person name="Susuki M."/>
            <person name="Suzuki K.-i.T."/>
            <person name="Hayashi T."/>
            <person name="Toyoda A."/>
            <person name="Oliveira C."/>
            <person name="Osipova E."/>
            <person name="Leigh N.D."/>
            <person name="Simon A."/>
            <person name="Yun M.H."/>
        </authorList>
    </citation>
    <scope>NUCLEOTIDE SEQUENCE</scope>
    <source>
        <strain evidence="2">20211129_DDA</strain>
        <tissue evidence="2">Liver</tissue>
    </source>
</reference>
<proteinExistence type="predicted"/>
<protein>
    <submittedName>
        <fullName evidence="2">Uncharacterized protein</fullName>
    </submittedName>
</protein>
<feature type="compositionally biased region" description="Basic and acidic residues" evidence="1">
    <location>
        <begin position="19"/>
        <end position="32"/>
    </location>
</feature>
<keyword evidence="3" id="KW-1185">Reference proteome</keyword>
<feature type="region of interest" description="Disordered" evidence="1">
    <location>
        <begin position="1"/>
        <end position="50"/>
    </location>
</feature>
<name>A0AAV7U595_PLEWA</name>
<evidence type="ECO:0000313" key="2">
    <source>
        <dbReference type="EMBL" id="KAJ1184062.1"/>
    </source>
</evidence>
<dbReference type="Proteomes" id="UP001066276">
    <property type="component" value="Chromosome 3_1"/>
</dbReference>
<comment type="caution">
    <text evidence="2">The sequence shown here is derived from an EMBL/GenBank/DDBJ whole genome shotgun (WGS) entry which is preliminary data.</text>
</comment>
<sequence>MAAAAPGSEPLRGSPSARPLDHVRSRQREESGPSRGSRRRAATAAPQKRPAIIYEASPRGALIQASFPVAILAPPHPVIVQIMNPLEEFSVNAALTAPLCGRLYHTLRKHTRRLVRGTQHARHGDCPDSAHTSPCGRFHHSRIAP</sequence>
<evidence type="ECO:0000313" key="3">
    <source>
        <dbReference type="Proteomes" id="UP001066276"/>
    </source>
</evidence>
<dbReference type="EMBL" id="JANPWB010000005">
    <property type="protein sequence ID" value="KAJ1184062.1"/>
    <property type="molecule type" value="Genomic_DNA"/>
</dbReference>
<organism evidence="2 3">
    <name type="scientific">Pleurodeles waltl</name>
    <name type="common">Iberian ribbed newt</name>
    <dbReference type="NCBI Taxonomy" id="8319"/>
    <lineage>
        <taxon>Eukaryota</taxon>
        <taxon>Metazoa</taxon>
        <taxon>Chordata</taxon>
        <taxon>Craniata</taxon>
        <taxon>Vertebrata</taxon>
        <taxon>Euteleostomi</taxon>
        <taxon>Amphibia</taxon>
        <taxon>Batrachia</taxon>
        <taxon>Caudata</taxon>
        <taxon>Salamandroidea</taxon>
        <taxon>Salamandridae</taxon>
        <taxon>Pleurodelinae</taxon>
        <taxon>Pleurodeles</taxon>
    </lineage>
</organism>